<keyword evidence="3" id="KW-1185">Reference proteome</keyword>
<accession>A0A5C6D5R6</accession>
<feature type="region of interest" description="Disordered" evidence="1">
    <location>
        <begin position="17"/>
        <end position="36"/>
    </location>
</feature>
<gene>
    <name evidence="2" type="ORF">Poly41_62440</name>
</gene>
<comment type="caution">
    <text evidence="2">The sequence shown here is derived from an EMBL/GenBank/DDBJ whole genome shotgun (WGS) entry which is preliminary data.</text>
</comment>
<dbReference type="Proteomes" id="UP000319143">
    <property type="component" value="Unassembled WGS sequence"/>
</dbReference>
<protein>
    <submittedName>
        <fullName evidence="2">Uncharacterized protein</fullName>
    </submittedName>
</protein>
<dbReference type="AlphaFoldDB" id="A0A5C6D5R6"/>
<sequence>MPRPATGWGKPEAIIDPKAIESRRLTPTVPQVGRPKIGAHHNGLFLSVLSKKSLEGDLHSKDWYFTGLDPIGSQIQKLVVAETASSPAR</sequence>
<name>A0A5C6D5R6_9BACT</name>
<organism evidence="2 3">
    <name type="scientific">Novipirellula artificiosorum</name>
    <dbReference type="NCBI Taxonomy" id="2528016"/>
    <lineage>
        <taxon>Bacteria</taxon>
        <taxon>Pseudomonadati</taxon>
        <taxon>Planctomycetota</taxon>
        <taxon>Planctomycetia</taxon>
        <taxon>Pirellulales</taxon>
        <taxon>Pirellulaceae</taxon>
        <taxon>Novipirellula</taxon>
    </lineage>
</organism>
<reference evidence="2 3" key="1">
    <citation type="submission" date="2019-02" db="EMBL/GenBank/DDBJ databases">
        <title>Deep-cultivation of Planctomycetes and their phenomic and genomic characterization uncovers novel biology.</title>
        <authorList>
            <person name="Wiegand S."/>
            <person name="Jogler M."/>
            <person name="Boedeker C."/>
            <person name="Pinto D."/>
            <person name="Vollmers J."/>
            <person name="Rivas-Marin E."/>
            <person name="Kohn T."/>
            <person name="Peeters S.H."/>
            <person name="Heuer A."/>
            <person name="Rast P."/>
            <person name="Oberbeckmann S."/>
            <person name="Bunk B."/>
            <person name="Jeske O."/>
            <person name="Meyerdierks A."/>
            <person name="Storesund J.E."/>
            <person name="Kallscheuer N."/>
            <person name="Luecker S."/>
            <person name="Lage O.M."/>
            <person name="Pohl T."/>
            <person name="Merkel B.J."/>
            <person name="Hornburger P."/>
            <person name="Mueller R.-W."/>
            <person name="Bruemmer F."/>
            <person name="Labrenz M."/>
            <person name="Spormann A.M."/>
            <person name="Op Den Camp H."/>
            <person name="Overmann J."/>
            <person name="Amann R."/>
            <person name="Jetten M.S.M."/>
            <person name="Mascher T."/>
            <person name="Medema M.H."/>
            <person name="Devos D.P."/>
            <person name="Kaster A.-K."/>
            <person name="Ovreas L."/>
            <person name="Rohde M."/>
            <person name="Galperin M.Y."/>
            <person name="Jogler C."/>
        </authorList>
    </citation>
    <scope>NUCLEOTIDE SEQUENCE [LARGE SCALE GENOMIC DNA]</scope>
    <source>
        <strain evidence="2 3">Poly41</strain>
    </source>
</reference>
<dbReference type="EMBL" id="SJPV01000017">
    <property type="protein sequence ID" value="TWU31375.1"/>
    <property type="molecule type" value="Genomic_DNA"/>
</dbReference>
<evidence type="ECO:0000256" key="1">
    <source>
        <dbReference type="SAM" id="MobiDB-lite"/>
    </source>
</evidence>
<evidence type="ECO:0000313" key="3">
    <source>
        <dbReference type="Proteomes" id="UP000319143"/>
    </source>
</evidence>
<proteinExistence type="predicted"/>
<evidence type="ECO:0000313" key="2">
    <source>
        <dbReference type="EMBL" id="TWU31375.1"/>
    </source>
</evidence>